<feature type="transmembrane region" description="Helical" evidence="9">
    <location>
        <begin position="256"/>
        <end position="278"/>
    </location>
</feature>
<feature type="transmembrane region" description="Helical" evidence="9">
    <location>
        <begin position="341"/>
        <end position="358"/>
    </location>
</feature>
<evidence type="ECO:0000313" key="11">
    <source>
        <dbReference type="Proteomes" id="UP001501326"/>
    </source>
</evidence>
<evidence type="ECO:0000313" key="10">
    <source>
        <dbReference type="EMBL" id="GAA2738291.1"/>
    </source>
</evidence>
<feature type="transmembrane region" description="Helical" evidence="9">
    <location>
        <begin position="153"/>
        <end position="174"/>
    </location>
</feature>
<dbReference type="InterPro" id="IPR026030">
    <property type="entry name" value="Pur-cyt_permease_Fcy2/21/22"/>
</dbReference>
<keyword evidence="3 7" id="KW-0813">Transport</keyword>
<dbReference type="Pfam" id="PF02133">
    <property type="entry name" value="Transp_cyt_pur"/>
    <property type="match status" value="1"/>
</dbReference>
<feature type="transmembrane region" description="Helical" evidence="9">
    <location>
        <begin position="183"/>
        <end position="203"/>
    </location>
</feature>
<feature type="compositionally biased region" description="Basic and acidic residues" evidence="8">
    <location>
        <begin position="16"/>
        <end position="31"/>
    </location>
</feature>
<feature type="transmembrane region" description="Helical" evidence="9">
    <location>
        <begin position="43"/>
        <end position="65"/>
    </location>
</feature>
<evidence type="ECO:0000256" key="9">
    <source>
        <dbReference type="SAM" id="Phobius"/>
    </source>
</evidence>
<dbReference type="InterPro" id="IPR001248">
    <property type="entry name" value="Pur-cyt_permease"/>
</dbReference>
<evidence type="ECO:0000256" key="4">
    <source>
        <dbReference type="ARBA" id="ARBA00022692"/>
    </source>
</evidence>
<gene>
    <name evidence="10" type="ORF">GCM10009867_28940</name>
</gene>
<protein>
    <submittedName>
        <fullName evidence="10">Cytosine permease</fullName>
    </submittedName>
</protein>
<keyword evidence="6 7" id="KW-0472">Membrane</keyword>
<comment type="subcellular location">
    <subcellularLocation>
        <location evidence="1">Membrane</location>
        <topology evidence="1">Multi-pass membrane protein</topology>
    </subcellularLocation>
</comment>
<evidence type="ECO:0000256" key="5">
    <source>
        <dbReference type="ARBA" id="ARBA00022989"/>
    </source>
</evidence>
<evidence type="ECO:0000256" key="7">
    <source>
        <dbReference type="PIRNR" id="PIRNR002744"/>
    </source>
</evidence>
<evidence type="ECO:0000256" key="2">
    <source>
        <dbReference type="ARBA" id="ARBA00008974"/>
    </source>
</evidence>
<dbReference type="Gene3D" id="1.10.4160.10">
    <property type="entry name" value="Hydantoin permease"/>
    <property type="match status" value="1"/>
</dbReference>
<feature type="transmembrane region" description="Helical" evidence="9">
    <location>
        <begin position="71"/>
        <end position="92"/>
    </location>
</feature>
<feature type="region of interest" description="Disordered" evidence="8">
    <location>
        <begin position="1"/>
        <end position="31"/>
    </location>
</feature>
<evidence type="ECO:0000256" key="3">
    <source>
        <dbReference type="ARBA" id="ARBA00022448"/>
    </source>
</evidence>
<comment type="similarity">
    <text evidence="2 7">Belongs to the purine-cytosine permease (2.A.39) family.</text>
</comment>
<keyword evidence="11" id="KW-1185">Reference proteome</keyword>
<evidence type="ECO:0000256" key="8">
    <source>
        <dbReference type="SAM" id="MobiDB-lite"/>
    </source>
</evidence>
<dbReference type="PIRSF" id="PIRSF002744">
    <property type="entry name" value="Pur-cyt_permease"/>
    <property type="match status" value="1"/>
</dbReference>
<feature type="transmembrane region" description="Helical" evidence="9">
    <location>
        <begin position="416"/>
        <end position="435"/>
    </location>
</feature>
<feature type="transmembrane region" description="Helical" evidence="9">
    <location>
        <begin position="223"/>
        <end position="244"/>
    </location>
</feature>
<sequence>MSSTTTPANVPAPRPKVTDVEQHGIDTIPDADRTSRPLDLFRIQFGGANTFATVLLGTFPIALGLSFWQAVGATLAGVVVGALFLMPMGLFGPLTGTNNAVSSGAHFGVRGRIVGSFLSLLTAIAFYSISVWVSGDALVGAMARLFGVPDSDLLRGVVYAVLGAIVIVVVVYGFQFMLLVNKIVVVGNTVLILLAIVAYASVFDASYDPGPSAYALGTFWPTFVLSALIVMGNPVSFGAFLGDWSRYIPAATSRKSLLGATFGAQLMTLIPFIFGVATATLVAGEADYIVALIKISPIWYAVLLMVVAFLGGLSTGVTSLYGTGLDFSSVFPRLSRVQASLFIGLLAFVFILVGRLAFDLIASVNAFIGAIVICTTPWMVIMTIGYIVRRGHYRPADVQVFNLGMRGGAYWFRNGVNWRGMVAWIPAAVAGLMFANYPPLIEGPFRNAVGGGIDISLPVAIGVAAVLYLGLLYAVPEPRYVFGPQGPRWVPAADGDEPPVVADESASQHRKGRRGRTMDESVTAELEARIDG</sequence>
<reference evidence="10 11" key="1">
    <citation type="journal article" date="2019" name="Int. J. Syst. Evol. Microbiol.">
        <title>The Global Catalogue of Microorganisms (GCM) 10K type strain sequencing project: providing services to taxonomists for standard genome sequencing and annotation.</title>
        <authorList>
            <consortium name="The Broad Institute Genomics Platform"/>
            <consortium name="The Broad Institute Genome Sequencing Center for Infectious Disease"/>
            <person name="Wu L."/>
            <person name="Ma J."/>
        </authorList>
    </citation>
    <scope>NUCLEOTIDE SEQUENCE [LARGE SCALE GENOMIC DNA]</scope>
    <source>
        <strain evidence="10 11">JCM 16378</strain>
    </source>
</reference>
<keyword evidence="5 9" id="KW-1133">Transmembrane helix</keyword>
<evidence type="ECO:0000256" key="1">
    <source>
        <dbReference type="ARBA" id="ARBA00004141"/>
    </source>
</evidence>
<accession>A0ABN3UTD8</accession>
<proteinExistence type="inferred from homology"/>
<feature type="transmembrane region" description="Helical" evidence="9">
    <location>
        <begin position="298"/>
        <end position="321"/>
    </location>
</feature>
<dbReference type="Proteomes" id="UP001501326">
    <property type="component" value="Unassembled WGS sequence"/>
</dbReference>
<evidence type="ECO:0000256" key="6">
    <source>
        <dbReference type="ARBA" id="ARBA00023136"/>
    </source>
</evidence>
<dbReference type="RefSeq" id="WP_344194656.1">
    <property type="nucleotide sequence ID" value="NZ_BAAARN010000003.1"/>
</dbReference>
<feature type="region of interest" description="Disordered" evidence="8">
    <location>
        <begin position="492"/>
        <end position="532"/>
    </location>
</feature>
<organism evidence="10 11">
    <name type="scientific">Pedococcus aerophilus</name>
    <dbReference type="NCBI Taxonomy" id="436356"/>
    <lineage>
        <taxon>Bacteria</taxon>
        <taxon>Bacillati</taxon>
        <taxon>Actinomycetota</taxon>
        <taxon>Actinomycetes</taxon>
        <taxon>Micrococcales</taxon>
        <taxon>Intrasporangiaceae</taxon>
        <taxon>Pedococcus</taxon>
    </lineage>
</organism>
<keyword evidence="4 9" id="KW-0812">Transmembrane</keyword>
<name>A0ABN3UTD8_9MICO</name>
<comment type="caution">
    <text evidence="10">The sequence shown here is derived from an EMBL/GenBank/DDBJ whole genome shotgun (WGS) entry which is preliminary data.</text>
</comment>
<dbReference type="PANTHER" id="PTHR31806:SF1">
    <property type="entry name" value="PURINE-CYTOSINE PERMEASE FCY2-RELATED"/>
    <property type="match status" value="1"/>
</dbReference>
<feature type="transmembrane region" description="Helical" evidence="9">
    <location>
        <begin position="113"/>
        <end position="133"/>
    </location>
</feature>
<dbReference type="PANTHER" id="PTHR31806">
    <property type="entry name" value="PURINE-CYTOSINE PERMEASE FCY2-RELATED"/>
    <property type="match status" value="1"/>
</dbReference>
<feature type="transmembrane region" description="Helical" evidence="9">
    <location>
        <begin position="455"/>
        <end position="475"/>
    </location>
</feature>
<dbReference type="EMBL" id="BAAARN010000003">
    <property type="protein sequence ID" value="GAA2738291.1"/>
    <property type="molecule type" value="Genomic_DNA"/>
</dbReference>
<feature type="transmembrane region" description="Helical" evidence="9">
    <location>
        <begin position="364"/>
        <end position="388"/>
    </location>
</feature>